<feature type="domain" description="B12-binding" evidence="8">
    <location>
        <begin position="591"/>
        <end position="722"/>
    </location>
</feature>
<dbReference type="RefSeq" id="WP_222436024.1">
    <property type="nucleotide sequence ID" value="NZ_SJPX01000001.1"/>
</dbReference>
<dbReference type="InterPro" id="IPR006099">
    <property type="entry name" value="MeMalonylCoA_mutase_a/b_cat"/>
</dbReference>
<keyword evidence="7" id="KW-0170">Cobalt</keyword>
<organism evidence="9 10">
    <name type="scientific">Rubripirellula reticaptiva</name>
    <dbReference type="NCBI Taxonomy" id="2528013"/>
    <lineage>
        <taxon>Bacteria</taxon>
        <taxon>Pseudomonadati</taxon>
        <taxon>Planctomycetota</taxon>
        <taxon>Planctomycetia</taxon>
        <taxon>Pirellulales</taxon>
        <taxon>Pirellulaceae</taxon>
        <taxon>Rubripirellula</taxon>
    </lineage>
</organism>
<gene>
    <name evidence="9" type="primary">scpA_1</name>
    <name evidence="9" type="ORF">Poly59_01020</name>
</gene>
<dbReference type="InterPro" id="IPR006158">
    <property type="entry name" value="Cobalamin-bd"/>
</dbReference>
<dbReference type="NCBIfam" id="TIGR00640">
    <property type="entry name" value="acid_CoA_mut_C"/>
    <property type="match status" value="1"/>
</dbReference>
<dbReference type="Gene3D" id="3.40.50.280">
    <property type="entry name" value="Cobalamin-binding domain"/>
    <property type="match status" value="1"/>
</dbReference>
<keyword evidence="5" id="KW-0479">Metal-binding</keyword>
<dbReference type="Proteomes" id="UP000317977">
    <property type="component" value="Unassembled WGS sequence"/>
</dbReference>
<dbReference type="SUPFAM" id="SSF51703">
    <property type="entry name" value="Cobalamin (vitamin B12)-dependent enzymes"/>
    <property type="match status" value="1"/>
</dbReference>
<dbReference type="GO" id="GO:0005737">
    <property type="term" value="C:cytoplasm"/>
    <property type="evidence" value="ECO:0007669"/>
    <property type="project" value="TreeGrafter"/>
</dbReference>
<dbReference type="SUPFAM" id="SSF52242">
    <property type="entry name" value="Cobalamin (vitamin B12)-binding domain"/>
    <property type="match status" value="1"/>
</dbReference>
<protein>
    <recommendedName>
        <fullName evidence="3">methylmalonyl-CoA mutase</fullName>
        <ecNumber evidence="3">5.4.99.2</ecNumber>
    </recommendedName>
</protein>
<dbReference type="GO" id="GO:0031419">
    <property type="term" value="F:cobalamin binding"/>
    <property type="evidence" value="ECO:0007669"/>
    <property type="project" value="UniProtKB-KW"/>
</dbReference>
<comment type="caution">
    <text evidence="9">The sequence shown here is derived from an EMBL/GenBank/DDBJ whole genome shotgun (WGS) entry which is preliminary data.</text>
</comment>
<dbReference type="PANTHER" id="PTHR48101">
    <property type="entry name" value="METHYLMALONYL-COA MUTASE, MITOCHONDRIAL-RELATED"/>
    <property type="match status" value="1"/>
</dbReference>
<evidence type="ECO:0000259" key="8">
    <source>
        <dbReference type="PROSITE" id="PS51332"/>
    </source>
</evidence>
<evidence type="ECO:0000256" key="5">
    <source>
        <dbReference type="ARBA" id="ARBA00022723"/>
    </source>
</evidence>
<sequence length="722" mass="78731">MMTRKTNHSIRSVRPIRRFSLRSAAANETQIGEATGHSRSDGILIKPVYTRNDLKHVDHLGSLPGEEPYVRGPYATMYSERPWTIRQYAGLATAVDSNAFYRKLLATGAQGISVAFDLPTQRGYDSDHALALGDVGKAGVAIDCVEDMVALFHGIPLDEVSVSMTINGAVLPVLAAFVVAAERQGVSPAQLKGTIQNDILKEFLIRNTYIYPPSPSMRIVRDVMQYCHIEAPSVNSISVSGYHMHEAGAGAALELAYTLANGREYLRNAIAAGLDVDQCALRMSFFFGIGIDFYTEIAKLRASRIIWNRIVNEFGPKNPKSKILRMHCQTSGWSLTQQDPMNNIVRTSIEAMAGVFGGTQSMHTNSFDEATCLPSDTAARIARNTQLILQEETGITQVVDPWGGSYFMESLTQQLVDRANGLMDEVESFGGMAKAIELGLPKLRIEEAAAAEQARVDRGERVIVGVNKHTTPDSTVAETVVVDGESVEQQQQARLRELRSRRDQQAVEHSLAAITDAARSSDVNLVPLAIQAMRNGATVGEVSMALEMVWGRHQDESILVSGVYQSKRREDDQWRALSQRVVSFTDSYERPPRILICKLGQDGHDRGQRVVASALADLGFEVVLAPLFTTPDDVARLVDQSGVDVVGISTLAAGHQTLLPQLMHQLSKAGIKIPVVVGGVIPDAERESLEQLGVGQIYGPATPIDVIASDLITLAEQHRTQG</sequence>
<dbReference type="NCBIfam" id="NF006944">
    <property type="entry name" value="PRK09426.1"/>
    <property type="match status" value="1"/>
</dbReference>
<dbReference type="EC" id="5.4.99.2" evidence="3"/>
<dbReference type="InterPro" id="IPR016176">
    <property type="entry name" value="Cbl-dep_enz_cat"/>
</dbReference>
<dbReference type="GO" id="GO:0019678">
    <property type="term" value="P:propionate metabolic process, methylmalonyl pathway"/>
    <property type="evidence" value="ECO:0007669"/>
    <property type="project" value="TreeGrafter"/>
</dbReference>
<evidence type="ECO:0000256" key="6">
    <source>
        <dbReference type="ARBA" id="ARBA00023235"/>
    </source>
</evidence>
<dbReference type="FunFam" id="3.20.20.240:FF:000001">
    <property type="entry name" value="Probable methylmalonyl-coa mutase"/>
    <property type="match status" value="1"/>
</dbReference>
<proteinExistence type="inferred from homology"/>
<evidence type="ECO:0000256" key="3">
    <source>
        <dbReference type="ARBA" id="ARBA00012398"/>
    </source>
</evidence>
<name>A0A5C6FAG2_9BACT</name>
<dbReference type="NCBIfam" id="TIGR00641">
    <property type="entry name" value="acid_CoA_mut_N"/>
    <property type="match status" value="1"/>
</dbReference>
<comment type="cofactor">
    <cofactor evidence="1">
        <name>adenosylcob(III)alamin</name>
        <dbReference type="ChEBI" id="CHEBI:18408"/>
    </cofactor>
</comment>
<dbReference type="InterPro" id="IPR036724">
    <property type="entry name" value="Cobalamin-bd_sf"/>
</dbReference>
<evidence type="ECO:0000256" key="2">
    <source>
        <dbReference type="ARBA" id="ARBA00008465"/>
    </source>
</evidence>
<evidence type="ECO:0000313" key="9">
    <source>
        <dbReference type="EMBL" id="TWU57196.1"/>
    </source>
</evidence>
<evidence type="ECO:0000313" key="10">
    <source>
        <dbReference type="Proteomes" id="UP000317977"/>
    </source>
</evidence>
<dbReference type="EMBL" id="SJPX01000001">
    <property type="protein sequence ID" value="TWU57196.1"/>
    <property type="molecule type" value="Genomic_DNA"/>
</dbReference>
<keyword evidence="10" id="KW-1185">Reference proteome</keyword>
<dbReference type="Pfam" id="PF02310">
    <property type="entry name" value="B12-binding"/>
    <property type="match status" value="1"/>
</dbReference>
<reference evidence="9 10" key="1">
    <citation type="submission" date="2019-02" db="EMBL/GenBank/DDBJ databases">
        <title>Deep-cultivation of Planctomycetes and their phenomic and genomic characterization uncovers novel biology.</title>
        <authorList>
            <person name="Wiegand S."/>
            <person name="Jogler M."/>
            <person name="Boedeker C."/>
            <person name="Pinto D."/>
            <person name="Vollmers J."/>
            <person name="Rivas-Marin E."/>
            <person name="Kohn T."/>
            <person name="Peeters S.H."/>
            <person name="Heuer A."/>
            <person name="Rast P."/>
            <person name="Oberbeckmann S."/>
            <person name="Bunk B."/>
            <person name="Jeske O."/>
            <person name="Meyerdierks A."/>
            <person name="Storesund J.E."/>
            <person name="Kallscheuer N."/>
            <person name="Luecker S."/>
            <person name="Lage O.M."/>
            <person name="Pohl T."/>
            <person name="Merkel B.J."/>
            <person name="Hornburger P."/>
            <person name="Mueller R.-W."/>
            <person name="Bruemmer F."/>
            <person name="Labrenz M."/>
            <person name="Spormann A.M."/>
            <person name="Op Den Camp H."/>
            <person name="Overmann J."/>
            <person name="Amann R."/>
            <person name="Jetten M.S.M."/>
            <person name="Mascher T."/>
            <person name="Medema M.H."/>
            <person name="Devos D.P."/>
            <person name="Kaster A.-K."/>
            <person name="Ovreas L."/>
            <person name="Rohde M."/>
            <person name="Galperin M.Y."/>
            <person name="Jogler C."/>
        </authorList>
    </citation>
    <scope>NUCLEOTIDE SEQUENCE [LARGE SCALE GENOMIC DNA]</scope>
    <source>
        <strain evidence="9 10">Poly59</strain>
    </source>
</reference>
<evidence type="ECO:0000256" key="7">
    <source>
        <dbReference type="ARBA" id="ARBA00023285"/>
    </source>
</evidence>
<keyword evidence="6 9" id="KW-0413">Isomerase</keyword>
<dbReference type="GO" id="GO:0004494">
    <property type="term" value="F:methylmalonyl-CoA mutase activity"/>
    <property type="evidence" value="ECO:0007669"/>
    <property type="project" value="UniProtKB-EC"/>
</dbReference>
<evidence type="ECO:0000256" key="4">
    <source>
        <dbReference type="ARBA" id="ARBA00022628"/>
    </source>
</evidence>
<dbReference type="Gene3D" id="3.20.20.240">
    <property type="entry name" value="Methylmalonyl-CoA mutase"/>
    <property type="match status" value="1"/>
</dbReference>
<dbReference type="InterPro" id="IPR006159">
    <property type="entry name" value="Acid_CoA_mut_C"/>
</dbReference>
<evidence type="ECO:0000256" key="1">
    <source>
        <dbReference type="ARBA" id="ARBA00001922"/>
    </source>
</evidence>
<dbReference type="InterPro" id="IPR006098">
    <property type="entry name" value="MMCoA_mutase_a_cat"/>
</dbReference>
<dbReference type="AlphaFoldDB" id="A0A5C6FAG2"/>
<dbReference type="PROSITE" id="PS51332">
    <property type="entry name" value="B12_BINDING"/>
    <property type="match status" value="1"/>
</dbReference>
<keyword evidence="4" id="KW-0846">Cobalamin</keyword>
<dbReference type="PANTHER" id="PTHR48101:SF4">
    <property type="entry name" value="METHYLMALONYL-COA MUTASE, MITOCHONDRIAL"/>
    <property type="match status" value="1"/>
</dbReference>
<dbReference type="GO" id="GO:0046872">
    <property type="term" value="F:metal ion binding"/>
    <property type="evidence" value="ECO:0007669"/>
    <property type="project" value="UniProtKB-KW"/>
</dbReference>
<dbReference type="Pfam" id="PF01642">
    <property type="entry name" value="MM_CoA_mutase"/>
    <property type="match status" value="1"/>
</dbReference>
<comment type="similarity">
    <text evidence="2">Belongs to the methylmalonyl-CoA mutase family.</text>
</comment>
<accession>A0A5C6FAG2</accession>